<keyword evidence="2" id="KW-1185">Reference proteome</keyword>
<dbReference type="Proteomes" id="UP000305067">
    <property type="component" value="Unassembled WGS sequence"/>
</dbReference>
<sequence length="194" mass="21440">MRIEFLDVWVPVKVAAGTEALVGRSVKDDRAARLCLDDGLLDLVVYIRGEMKNALPPAIEATNSRVSSYLRHGPAKRGHNRLALSAPRHSPRFGSKVSHPLEHPTLTCRAIPRETYGLTVHTVLAVSDGPDLLFMCLWTQCIAMKKEAVVFSRPGTVCPKVGSQRLHISRVTGAVTFNASTQSIVPHRKWTKQR</sequence>
<dbReference type="EMBL" id="ML178835">
    <property type="protein sequence ID" value="TFK99097.1"/>
    <property type="molecule type" value="Genomic_DNA"/>
</dbReference>
<protein>
    <submittedName>
        <fullName evidence="1">Uncharacterized protein</fullName>
    </submittedName>
</protein>
<evidence type="ECO:0000313" key="2">
    <source>
        <dbReference type="Proteomes" id="UP000305067"/>
    </source>
</evidence>
<organism evidence="1 2">
    <name type="scientific">Pterulicium gracile</name>
    <dbReference type="NCBI Taxonomy" id="1884261"/>
    <lineage>
        <taxon>Eukaryota</taxon>
        <taxon>Fungi</taxon>
        <taxon>Dikarya</taxon>
        <taxon>Basidiomycota</taxon>
        <taxon>Agaricomycotina</taxon>
        <taxon>Agaricomycetes</taxon>
        <taxon>Agaricomycetidae</taxon>
        <taxon>Agaricales</taxon>
        <taxon>Pleurotineae</taxon>
        <taxon>Pterulaceae</taxon>
        <taxon>Pterulicium</taxon>
    </lineage>
</organism>
<gene>
    <name evidence="1" type="ORF">BDV98DRAFT_584400</name>
</gene>
<reference evidence="1 2" key="1">
    <citation type="journal article" date="2019" name="Nat. Ecol. Evol.">
        <title>Megaphylogeny resolves global patterns of mushroom evolution.</title>
        <authorList>
            <person name="Varga T."/>
            <person name="Krizsan K."/>
            <person name="Foldi C."/>
            <person name="Dima B."/>
            <person name="Sanchez-Garcia M."/>
            <person name="Sanchez-Ramirez S."/>
            <person name="Szollosi G.J."/>
            <person name="Szarkandi J.G."/>
            <person name="Papp V."/>
            <person name="Albert L."/>
            <person name="Andreopoulos W."/>
            <person name="Angelini C."/>
            <person name="Antonin V."/>
            <person name="Barry K.W."/>
            <person name="Bougher N.L."/>
            <person name="Buchanan P."/>
            <person name="Buyck B."/>
            <person name="Bense V."/>
            <person name="Catcheside P."/>
            <person name="Chovatia M."/>
            <person name="Cooper J."/>
            <person name="Damon W."/>
            <person name="Desjardin D."/>
            <person name="Finy P."/>
            <person name="Geml J."/>
            <person name="Haridas S."/>
            <person name="Hughes K."/>
            <person name="Justo A."/>
            <person name="Karasinski D."/>
            <person name="Kautmanova I."/>
            <person name="Kiss B."/>
            <person name="Kocsube S."/>
            <person name="Kotiranta H."/>
            <person name="LaButti K.M."/>
            <person name="Lechner B.E."/>
            <person name="Liimatainen K."/>
            <person name="Lipzen A."/>
            <person name="Lukacs Z."/>
            <person name="Mihaltcheva S."/>
            <person name="Morgado L.N."/>
            <person name="Niskanen T."/>
            <person name="Noordeloos M.E."/>
            <person name="Ohm R.A."/>
            <person name="Ortiz-Santana B."/>
            <person name="Ovrebo C."/>
            <person name="Racz N."/>
            <person name="Riley R."/>
            <person name="Savchenko A."/>
            <person name="Shiryaev A."/>
            <person name="Soop K."/>
            <person name="Spirin V."/>
            <person name="Szebenyi C."/>
            <person name="Tomsovsky M."/>
            <person name="Tulloss R.E."/>
            <person name="Uehling J."/>
            <person name="Grigoriev I.V."/>
            <person name="Vagvolgyi C."/>
            <person name="Papp T."/>
            <person name="Martin F.M."/>
            <person name="Miettinen O."/>
            <person name="Hibbett D.S."/>
            <person name="Nagy L.G."/>
        </authorList>
    </citation>
    <scope>NUCLEOTIDE SEQUENCE [LARGE SCALE GENOMIC DNA]</scope>
    <source>
        <strain evidence="1 2">CBS 309.79</strain>
    </source>
</reference>
<accession>A0A5C3QD62</accession>
<name>A0A5C3QD62_9AGAR</name>
<evidence type="ECO:0000313" key="1">
    <source>
        <dbReference type="EMBL" id="TFK99097.1"/>
    </source>
</evidence>
<proteinExistence type="predicted"/>
<dbReference type="AlphaFoldDB" id="A0A5C3QD62"/>